<dbReference type="GO" id="GO:0102130">
    <property type="term" value="F:malonyl-CoA methyltransferase activity"/>
    <property type="evidence" value="ECO:0007669"/>
    <property type="project" value="UniProtKB-EC"/>
</dbReference>
<dbReference type="OrthoDB" id="9797252at2"/>
<accession>A0A0M2HJ56</accession>
<proteinExistence type="inferred from homology"/>
<dbReference type="PATRIC" id="fig|69370.6.peg.599"/>
<dbReference type="SUPFAM" id="SSF53335">
    <property type="entry name" value="S-adenosyl-L-methionine-dependent methyltransferases"/>
    <property type="match status" value="1"/>
</dbReference>
<comment type="caution">
    <text evidence="6">The sequence shown here is derived from an EMBL/GenBank/DDBJ whole genome shotgun (WGS) entry which is preliminary data.</text>
</comment>
<dbReference type="Proteomes" id="UP000034098">
    <property type="component" value="Unassembled WGS sequence"/>
</dbReference>
<comment type="similarity">
    <text evidence="1">Belongs to the methyltransferase superfamily.</text>
</comment>
<dbReference type="Gene3D" id="3.40.50.150">
    <property type="entry name" value="Vaccinia Virus protein VP39"/>
    <property type="match status" value="1"/>
</dbReference>
<dbReference type="InterPro" id="IPR051052">
    <property type="entry name" value="Diverse_substrate_MTase"/>
</dbReference>
<dbReference type="EMBL" id="JYJA01000023">
    <property type="protein sequence ID" value="KJL44853.1"/>
    <property type="molecule type" value="Genomic_DNA"/>
</dbReference>
<dbReference type="CDD" id="cd02440">
    <property type="entry name" value="AdoMet_MTases"/>
    <property type="match status" value="1"/>
</dbReference>
<dbReference type="InterPro" id="IPR029063">
    <property type="entry name" value="SAM-dependent_MTases_sf"/>
</dbReference>
<gene>
    <name evidence="6" type="primary">bioC</name>
    <name evidence="6" type="ORF">RS82_00576</name>
</gene>
<dbReference type="EC" id="2.1.1.197" evidence="6"/>
<dbReference type="RefSeq" id="WP_084695428.1">
    <property type="nucleotide sequence ID" value="NZ_JYJA01000023.1"/>
</dbReference>
<evidence type="ECO:0000256" key="3">
    <source>
        <dbReference type="ARBA" id="ARBA00022679"/>
    </source>
</evidence>
<reference evidence="6 7" key="1">
    <citation type="submission" date="2015-02" db="EMBL/GenBank/DDBJ databases">
        <title>Draft genome sequences of ten Microbacterium spp. with emphasis on heavy metal contaminated environments.</title>
        <authorList>
            <person name="Corretto E."/>
        </authorList>
    </citation>
    <scope>NUCLEOTIDE SEQUENCE [LARGE SCALE GENOMIC DNA]</scope>
    <source>
        <strain evidence="6 7">DSM 8608</strain>
    </source>
</reference>
<dbReference type="PANTHER" id="PTHR44942">
    <property type="entry name" value="METHYLTRANSF_11 DOMAIN-CONTAINING PROTEIN"/>
    <property type="match status" value="1"/>
</dbReference>
<dbReference type="AlphaFoldDB" id="A0A0M2HJ56"/>
<keyword evidence="7" id="KW-1185">Reference proteome</keyword>
<dbReference type="GO" id="GO:0032259">
    <property type="term" value="P:methylation"/>
    <property type="evidence" value="ECO:0007669"/>
    <property type="project" value="UniProtKB-KW"/>
</dbReference>
<keyword evidence="2 6" id="KW-0489">Methyltransferase</keyword>
<dbReference type="PANTHER" id="PTHR44942:SF4">
    <property type="entry name" value="METHYLTRANSFERASE TYPE 11 DOMAIN-CONTAINING PROTEIN"/>
    <property type="match status" value="1"/>
</dbReference>
<dbReference type="Pfam" id="PF08241">
    <property type="entry name" value="Methyltransf_11"/>
    <property type="match status" value="1"/>
</dbReference>
<evidence type="ECO:0000313" key="7">
    <source>
        <dbReference type="Proteomes" id="UP000034098"/>
    </source>
</evidence>
<evidence type="ECO:0000256" key="2">
    <source>
        <dbReference type="ARBA" id="ARBA00022603"/>
    </source>
</evidence>
<evidence type="ECO:0000256" key="1">
    <source>
        <dbReference type="ARBA" id="ARBA00008361"/>
    </source>
</evidence>
<evidence type="ECO:0000259" key="5">
    <source>
        <dbReference type="Pfam" id="PF08241"/>
    </source>
</evidence>
<dbReference type="GO" id="GO:0008757">
    <property type="term" value="F:S-adenosylmethionine-dependent methyltransferase activity"/>
    <property type="evidence" value="ECO:0007669"/>
    <property type="project" value="InterPro"/>
</dbReference>
<sequence length="272" mass="29286">MASREEMSRSFGAAAGAYESGRPDYPREAVDWMLAPVREPGRAVRVADVGAGTGKLTRTIVEAGAEVVAIDPDADMLSSLREHVHGVPTFVGTAERMPLPDASVDAVLLGQAWHWVDPVAASAEVGRALREGGVLGLVWNIRDETDPWVARLTAAMHGSHAEEMLAGDGPRVAEPFDGLEPRSWRWTRSITRAALIDMVASRSYVITASDADRTEILAAVSDLFDERRVTEATGAEVVDLPYVTHAFRGRAHAPRGPAQRASAASRGREDRS</sequence>
<name>A0A0M2HJ56_MICTR</name>
<feature type="domain" description="Methyltransferase type 11" evidence="5">
    <location>
        <begin position="48"/>
        <end position="135"/>
    </location>
</feature>
<protein>
    <submittedName>
        <fullName evidence="6">Malonyl-[acyl-carrier protein] O-methyltransferase</fullName>
        <ecNumber evidence="6">2.1.1.197</ecNumber>
    </submittedName>
</protein>
<evidence type="ECO:0000313" key="6">
    <source>
        <dbReference type="EMBL" id="KJL44853.1"/>
    </source>
</evidence>
<keyword evidence="3 6" id="KW-0808">Transferase</keyword>
<feature type="region of interest" description="Disordered" evidence="4">
    <location>
        <begin position="250"/>
        <end position="272"/>
    </location>
</feature>
<dbReference type="InterPro" id="IPR013216">
    <property type="entry name" value="Methyltransf_11"/>
</dbReference>
<evidence type="ECO:0000256" key="4">
    <source>
        <dbReference type="SAM" id="MobiDB-lite"/>
    </source>
</evidence>
<organism evidence="6 7">
    <name type="scientific">Microbacterium trichothecenolyticum</name>
    <name type="common">Aureobacterium trichothecenolyticum</name>
    <dbReference type="NCBI Taxonomy" id="69370"/>
    <lineage>
        <taxon>Bacteria</taxon>
        <taxon>Bacillati</taxon>
        <taxon>Actinomycetota</taxon>
        <taxon>Actinomycetes</taxon>
        <taxon>Micrococcales</taxon>
        <taxon>Microbacteriaceae</taxon>
        <taxon>Microbacterium</taxon>
    </lineage>
</organism>